<name>A0ABV1E3E3_9FIRM</name>
<sequence length="829" mass="91166">TIGDTATSGSRLPVGVNHVYNANDRGTETRFGNGWTLNVKQSIEVSGLPPTGGIEFPYYYVDEDGTRHYLYKEGDVYKDEDGLGLEMQVLNPEDGEIKYVVTTKDKAVMRFDRWGDLRQYRDPNDDNRVNYNNGPVADDLGENYLGNLTDGAGHMLTFEYGPGYRKLTKITDEAGRAYQYHYDGTGNLTSITYPDGEVTQFQYDSDHKLVKVIGIDGYSLEYTYSNDMGVARVTQVREISGNNVGITHHIQYNNGLVTTISDGGPDGNIDTAGDNRTYTYHFDNLGRCTDAHDSEGSANTYQYFTASTTTSSDADMQKHNSLLGSGSTQKNILNFVDNPGFDNVGDNWIAQRMSGDPNYEYGVVRTYDKGYLGNTSISVSKGTADSSCGVAQDITLSTTGKYTLSAYVNTENVVDTGYGGTGATLIAVPVDSAGNWIGSLQFSEFVTGTSDPAIENGWQRLYVTFDGAAGTTYRIYGAICNTTGIAWFDCFQLEEGEVPNKFNLVNNPSFERTDGADFRGWRSDLFGSADGITTDHWNGGKAVKITGELEKRKFIQQNINVSGKEGDVFSFSGWAKGSTIPGREFRISAAVIYDSPDASGSTARWNTYDFNPYVSDWQFGSVIVNTADEDPSTTRNYTRIDLYIFYGDNLNTAWFDDIQLIKDNGQSYVYDDEGNVVSAADAATANGFTYNDDRLAKLTDPTGTSFEYSYDFNKKSNLLSARNSEGVKTLFQYDQYGNPVEATVQHDITSTAVTDGRVYYIRNRGSGKYLDVTGSHGSGGTLIQQAWYDGGAQQKWMAIDVGGGYFKFKPMHYAPGMVMDLRTGSSTNG</sequence>
<dbReference type="PANTHER" id="PTHR32305">
    <property type="match status" value="1"/>
</dbReference>
<dbReference type="EMBL" id="JBBMFD010000054">
    <property type="protein sequence ID" value="MEQ2441834.1"/>
    <property type="molecule type" value="Genomic_DNA"/>
</dbReference>
<evidence type="ECO:0000313" key="2">
    <source>
        <dbReference type="EMBL" id="MEQ2441834.1"/>
    </source>
</evidence>
<dbReference type="InterPro" id="IPR035992">
    <property type="entry name" value="Ricin_B-like_lectins"/>
</dbReference>
<dbReference type="InterPro" id="IPR006530">
    <property type="entry name" value="YD"/>
</dbReference>
<feature type="non-terminal residue" evidence="2">
    <location>
        <position position="829"/>
    </location>
</feature>
<evidence type="ECO:0000313" key="3">
    <source>
        <dbReference type="Proteomes" id="UP001489509"/>
    </source>
</evidence>
<proteinExistence type="predicted"/>
<dbReference type="Pfam" id="PF14200">
    <property type="entry name" value="RicinB_lectin_2"/>
    <property type="match status" value="1"/>
</dbReference>
<dbReference type="Gene3D" id="2.60.120.260">
    <property type="entry name" value="Galactose-binding domain-like"/>
    <property type="match status" value="2"/>
</dbReference>
<dbReference type="RefSeq" id="WP_349221141.1">
    <property type="nucleotide sequence ID" value="NZ_JBBMFD010000054.1"/>
</dbReference>
<organism evidence="2 3">
    <name type="scientific">Solibaculum intestinale</name>
    <dbReference type="NCBI Taxonomy" id="3133165"/>
    <lineage>
        <taxon>Bacteria</taxon>
        <taxon>Bacillati</taxon>
        <taxon>Bacillota</taxon>
        <taxon>Clostridia</taxon>
        <taxon>Eubacteriales</taxon>
        <taxon>Oscillospiraceae</taxon>
        <taxon>Solibaculum</taxon>
    </lineage>
</organism>
<reference evidence="2 3" key="1">
    <citation type="submission" date="2024-03" db="EMBL/GenBank/DDBJ databases">
        <title>Human intestinal bacterial collection.</title>
        <authorList>
            <person name="Pauvert C."/>
            <person name="Hitch T.C.A."/>
            <person name="Clavel T."/>
        </authorList>
    </citation>
    <scope>NUCLEOTIDE SEQUENCE [LARGE SCALE GENOMIC DNA]</scope>
    <source>
        <strain evidence="2 3">CLA-JM-H44</strain>
    </source>
</reference>
<dbReference type="CDD" id="cd00161">
    <property type="entry name" value="beta-trefoil_Ricin-like"/>
    <property type="match status" value="1"/>
</dbReference>
<dbReference type="SUPFAM" id="SSF50370">
    <property type="entry name" value="Ricin B-like lectins"/>
    <property type="match status" value="1"/>
</dbReference>
<feature type="non-terminal residue" evidence="2">
    <location>
        <position position="1"/>
    </location>
</feature>
<dbReference type="InterPro" id="IPR050708">
    <property type="entry name" value="T6SS_VgrG/RHS"/>
</dbReference>
<evidence type="ECO:0000259" key="1">
    <source>
        <dbReference type="Pfam" id="PF14200"/>
    </source>
</evidence>
<protein>
    <submittedName>
        <fullName evidence="2">RICIN domain-containing protein</fullName>
    </submittedName>
</protein>
<dbReference type="Gene3D" id="2.80.10.50">
    <property type="match status" value="1"/>
</dbReference>
<keyword evidence="3" id="KW-1185">Reference proteome</keyword>
<dbReference type="PANTHER" id="PTHR32305:SF15">
    <property type="entry name" value="PROTEIN RHSA-RELATED"/>
    <property type="match status" value="1"/>
</dbReference>
<gene>
    <name evidence="2" type="ORF">WMO26_13435</name>
</gene>
<comment type="caution">
    <text evidence="2">The sequence shown here is derived from an EMBL/GenBank/DDBJ whole genome shotgun (WGS) entry which is preliminary data.</text>
</comment>
<dbReference type="Pfam" id="PF05593">
    <property type="entry name" value="RHS_repeat"/>
    <property type="match status" value="1"/>
</dbReference>
<dbReference type="Proteomes" id="UP001489509">
    <property type="component" value="Unassembled WGS sequence"/>
</dbReference>
<dbReference type="InterPro" id="IPR031325">
    <property type="entry name" value="RHS_repeat"/>
</dbReference>
<dbReference type="InterPro" id="IPR000772">
    <property type="entry name" value="Ricin_B_lectin"/>
</dbReference>
<dbReference type="NCBIfam" id="TIGR01643">
    <property type="entry name" value="YD_repeat_2x"/>
    <property type="match status" value="2"/>
</dbReference>
<feature type="domain" description="Ricin B lectin" evidence="1">
    <location>
        <begin position="755"/>
        <end position="829"/>
    </location>
</feature>
<accession>A0ABV1E3E3</accession>